<keyword evidence="5" id="KW-0472">Membrane</keyword>
<dbReference type="InterPro" id="IPR017972">
    <property type="entry name" value="Cyt_P450_CS"/>
</dbReference>
<evidence type="ECO:0000256" key="3">
    <source>
        <dbReference type="PIRSR" id="PIRSR602401-1"/>
    </source>
</evidence>
<dbReference type="PANTHER" id="PTHR47951">
    <property type="entry name" value="OS08G0547900 PROTEIN"/>
    <property type="match status" value="1"/>
</dbReference>
<dbReference type="EMBL" id="JBFOLJ010000012">
    <property type="protein sequence ID" value="KAL2489977.1"/>
    <property type="molecule type" value="Genomic_DNA"/>
</dbReference>
<evidence type="ECO:0000256" key="4">
    <source>
        <dbReference type="RuleBase" id="RU000461"/>
    </source>
</evidence>
<keyword evidence="3 4" id="KW-0408">Iron</keyword>
<dbReference type="InterPro" id="IPR036396">
    <property type="entry name" value="Cyt_P450_sf"/>
</dbReference>
<dbReference type="PRINTS" id="PR00385">
    <property type="entry name" value="P450"/>
</dbReference>
<evidence type="ECO:0000313" key="7">
    <source>
        <dbReference type="Proteomes" id="UP001604277"/>
    </source>
</evidence>
<keyword evidence="5" id="KW-1133">Transmembrane helix</keyword>
<dbReference type="FunFam" id="1.10.630.10:FF:000207">
    <property type="entry name" value="Putative cytochrome P450 superfamily protein"/>
    <property type="match status" value="1"/>
</dbReference>
<comment type="caution">
    <text evidence="6">The sequence shown here is derived from an EMBL/GenBank/DDBJ whole genome shotgun (WGS) entry which is preliminary data.</text>
</comment>
<dbReference type="GO" id="GO:0004497">
    <property type="term" value="F:monooxygenase activity"/>
    <property type="evidence" value="ECO:0007669"/>
    <property type="project" value="UniProtKB-KW"/>
</dbReference>
<keyword evidence="7" id="KW-1185">Reference proteome</keyword>
<evidence type="ECO:0000313" key="6">
    <source>
        <dbReference type="EMBL" id="KAL2489977.1"/>
    </source>
</evidence>
<dbReference type="Proteomes" id="UP001604277">
    <property type="component" value="Unassembled WGS sequence"/>
</dbReference>
<reference evidence="7" key="1">
    <citation type="submission" date="2024-07" db="EMBL/GenBank/DDBJ databases">
        <title>Two chromosome-level genome assemblies of Korean endemic species Abeliophyllum distichum and Forsythia ovata (Oleaceae).</title>
        <authorList>
            <person name="Jang H."/>
        </authorList>
    </citation>
    <scope>NUCLEOTIDE SEQUENCE [LARGE SCALE GENOMIC DNA]</scope>
</reference>
<keyword evidence="3 4" id="KW-0479">Metal-binding</keyword>
<gene>
    <name evidence="6" type="ORF">Fot_43269</name>
</gene>
<keyword evidence="4" id="KW-0503">Monooxygenase</keyword>
<dbReference type="GO" id="GO:0016020">
    <property type="term" value="C:membrane"/>
    <property type="evidence" value="ECO:0007669"/>
    <property type="project" value="UniProtKB-SubCell"/>
</dbReference>
<dbReference type="PANTHER" id="PTHR47951:SF7">
    <property type="entry name" value="FLAVONOID 3',5'-HYDROXYLASE-LIKE ISOFORM X1"/>
    <property type="match status" value="1"/>
</dbReference>
<feature type="binding site" description="axial binding residue" evidence="3">
    <location>
        <position position="453"/>
    </location>
    <ligand>
        <name>heme</name>
        <dbReference type="ChEBI" id="CHEBI:30413"/>
    </ligand>
    <ligandPart>
        <name>Fe</name>
        <dbReference type="ChEBI" id="CHEBI:18248"/>
    </ligandPart>
</feature>
<dbReference type="PROSITE" id="PS00086">
    <property type="entry name" value="CYTOCHROME_P450"/>
    <property type="match status" value="1"/>
</dbReference>
<evidence type="ECO:0000256" key="1">
    <source>
        <dbReference type="ARBA" id="ARBA00004167"/>
    </source>
</evidence>
<sequence>MDELASSVLAVFILISSSIFWYSWIFKKSRKQTDLLPPGPRGLPILGYLPFLHTNLHLQFTELAHRYGPIYKLWLGQKLCFVVNSPSLIKEVVRDQDTILANHDAPVAGLIATYGGLDIVWSPYGPYWREMRKTFVREMLSNSNLEASYNLRKDKVQKAIRDVYAKIGSSIDIGELAFVTELNVVMNLLWGGTIDGDDKQDKVGAEFRKVASKVVDLLGKPNISDFFPILARFDIQGIAKKMKNCLPYVDGILDNVINEHTKMVSVGVEGATGRRDGKKDFLQILLELKEKVTSVTMIQIKAIMMDIVVGGTDTTATVVEWVMTEILKNPDVMKRVQQELTNVVGTNTLVEEFHLSKLQYLDAVVKETFRLHPPLPLLVPRISSQSCMLGGYTIPKGSRVFLNIWSVYMDPQVWENPSEFKAERFLNIDDGKLWDYLGNNFEYLPFGSGRRICPGLHLAEKMVMYVLASLLHSFDWKLPEGENVDLSETFGIVMRKTKPLIAIPSPRLSSLSIYRALLETGNNGSQLEAQGVRHSECTHHMSGEPLCL</sequence>
<protein>
    <submittedName>
        <fullName evidence="6">Cytochrome</fullName>
    </submittedName>
</protein>
<dbReference type="SUPFAM" id="SSF48264">
    <property type="entry name" value="Cytochrome P450"/>
    <property type="match status" value="1"/>
</dbReference>
<comment type="subcellular location">
    <subcellularLocation>
        <location evidence="1">Membrane</location>
        <topology evidence="1">Single-pass membrane protein</topology>
    </subcellularLocation>
</comment>
<proteinExistence type="inferred from homology"/>
<name>A0ABD1RNJ1_9LAMI</name>
<keyword evidence="3 4" id="KW-0349">Heme</keyword>
<comment type="cofactor">
    <cofactor evidence="3">
        <name>heme</name>
        <dbReference type="ChEBI" id="CHEBI:30413"/>
    </cofactor>
</comment>
<dbReference type="GO" id="GO:0046872">
    <property type="term" value="F:metal ion binding"/>
    <property type="evidence" value="ECO:0007669"/>
    <property type="project" value="UniProtKB-KW"/>
</dbReference>
<keyword evidence="2 4" id="KW-0560">Oxidoreductase</keyword>
<dbReference type="InterPro" id="IPR001128">
    <property type="entry name" value="Cyt_P450"/>
</dbReference>
<comment type="similarity">
    <text evidence="4">Belongs to the cytochrome P450 family.</text>
</comment>
<dbReference type="PRINTS" id="PR00463">
    <property type="entry name" value="EP450I"/>
</dbReference>
<dbReference type="InterPro" id="IPR002401">
    <property type="entry name" value="Cyt_P450_E_grp-I"/>
</dbReference>
<evidence type="ECO:0000256" key="2">
    <source>
        <dbReference type="ARBA" id="ARBA00023002"/>
    </source>
</evidence>
<organism evidence="6 7">
    <name type="scientific">Forsythia ovata</name>
    <dbReference type="NCBI Taxonomy" id="205694"/>
    <lineage>
        <taxon>Eukaryota</taxon>
        <taxon>Viridiplantae</taxon>
        <taxon>Streptophyta</taxon>
        <taxon>Embryophyta</taxon>
        <taxon>Tracheophyta</taxon>
        <taxon>Spermatophyta</taxon>
        <taxon>Magnoliopsida</taxon>
        <taxon>eudicotyledons</taxon>
        <taxon>Gunneridae</taxon>
        <taxon>Pentapetalae</taxon>
        <taxon>asterids</taxon>
        <taxon>lamiids</taxon>
        <taxon>Lamiales</taxon>
        <taxon>Oleaceae</taxon>
        <taxon>Forsythieae</taxon>
        <taxon>Forsythia</taxon>
    </lineage>
</organism>
<evidence type="ECO:0000256" key="5">
    <source>
        <dbReference type="SAM" id="Phobius"/>
    </source>
</evidence>
<feature type="transmembrane region" description="Helical" evidence="5">
    <location>
        <begin position="6"/>
        <end position="26"/>
    </location>
</feature>
<dbReference type="Gene3D" id="1.10.630.10">
    <property type="entry name" value="Cytochrome P450"/>
    <property type="match status" value="1"/>
</dbReference>
<dbReference type="AlphaFoldDB" id="A0ABD1RNJ1"/>
<dbReference type="Pfam" id="PF00067">
    <property type="entry name" value="p450"/>
    <property type="match status" value="1"/>
</dbReference>
<keyword evidence="5" id="KW-0812">Transmembrane</keyword>
<accession>A0ABD1RNJ1</accession>